<protein>
    <recommendedName>
        <fullName evidence="3">Glycine zipper domain-containing protein</fullName>
    </recommendedName>
</protein>
<sequence length="110" mass="11672">MATNAVIWGGAGAAAGALLGGAHGAKVGAVVGSVLGAANTPYPGGAAIGPAPYPSAYGNCAIFPTIEEQAECKRGQNWSERVIREHRKRDAFDYGQNLPYRNYYSRYPRW</sequence>
<evidence type="ECO:0008006" key="3">
    <source>
        <dbReference type="Google" id="ProtNLM"/>
    </source>
</evidence>
<comment type="caution">
    <text evidence="1">The sequence shown here is derived from an EMBL/GenBank/DDBJ whole genome shotgun (WGS) entry which is preliminary data.</text>
</comment>
<evidence type="ECO:0000313" key="2">
    <source>
        <dbReference type="Proteomes" id="UP000230638"/>
    </source>
</evidence>
<dbReference type="Proteomes" id="UP000230638">
    <property type="component" value="Unassembled WGS sequence"/>
</dbReference>
<reference evidence="1 2" key="1">
    <citation type="submission" date="2017-09" db="EMBL/GenBank/DDBJ databases">
        <title>Depth-based differentiation of microbial function through sediment-hosted aquifers and enrichment of novel symbionts in the deep terrestrial subsurface.</title>
        <authorList>
            <person name="Probst A.J."/>
            <person name="Ladd B."/>
            <person name="Jarett J.K."/>
            <person name="Geller-Mcgrath D.E."/>
            <person name="Sieber C.M."/>
            <person name="Emerson J.B."/>
            <person name="Anantharaman K."/>
            <person name="Thomas B.C."/>
            <person name="Malmstrom R."/>
            <person name="Stieglmeier M."/>
            <person name="Klingl A."/>
            <person name="Woyke T."/>
            <person name="Ryan C.M."/>
            <person name="Banfield J.F."/>
        </authorList>
    </citation>
    <scope>NUCLEOTIDE SEQUENCE [LARGE SCALE GENOMIC DNA]</scope>
    <source>
        <strain evidence="1">CG22_combo_CG10-13_8_21_14_all_47_15</strain>
    </source>
</reference>
<dbReference type="EMBL" id="PCTL01000020">
    <property type="protein sequence ID" value="PIP73465.1"/>
    <property type="molecule type" value="Genomic_DNA"/>
</dbReference>
<evidence type="ECO:0000313" key="1">
    <source>
        <dbReference type="EMBL" id="PIP73465.1"/>
    </source>
</evidence>
<proteinExistence type="predicted"/>
<gene>
    <name evidence="1" type="ORF">COW88_01925</name>
</gene>
<dbReference type="AlphaFoldDB" id="A0A2H0CU63"/>
<name>A0A2H0CU63_9BACT</name>
<organism evidence="1 2">
    <name type="scientific">Candidatus Lloydbacteria bacterium CG22_combo_CG10-13_8_21_14_all_47_15</name>
    <dbReference type="NCBI Taxonomy" id="1974635"/>
    <lineage>
        <taxon>Bacteria</taxon>
        <taxon>Candidatus Lloydiibacteriota</taxon>
    </lineage>
</organism>
<accession>A0A2H0CU63</accession>